<dbReference type="Proteomes" id="UP001190700">
    <property type="component" value="Unassembled WGS sequence"/>
</dbReference>
<proteinExistence type="predicted"/>
<evidence type="ECO:0000313" key="2">
    <source>
        <dbReference type="Proteomes" id="UP001190700"/>
    </source>
</evidence>
<keyword evidence="2" id="KW-1185">Reference proteome</keyword>
<organism evidence="1 2">
    <name type="scientific">Cymbomonas tetramitiformis</name>
    <dbReference type="NCBI Taxonomy" id="36881"/>
    <lineage>
        <taxon>Eukaryota</taxon>
        <taxon>Viridiplantae</taxon>
        <taxon>Chlorophyta</taxon>
        <taxon>Pyramimonadophyceae</taxon>
        <taxon>Pyramimonadales</taxon>
        <taxon>Pyramimonadaceae</taxon>
        <taxon>Cymbomonas</taxon>
    </lineage>
</organism>
<reference evidence="1 2" key="1">
    <citation type="journal article" date="2015" name="Genome Biol. Evol.">
        <title>Comparative Genomics of a Bacterivorous Green Alga Reveals Evolutionary Causalities and Consequences of Phago-Mixotrophic Mode of Nutrition.</title>
        <authorList>
            <person name="Burns J.A."/>
            <person name="Paasch A."/>
            <person name="Narechania A."/>
            <person name="Kim E."/>
        </authorList>
    </citation>
    <scope>NUCLEOTIDE SEQUENCE [LARGE SCALE GENOMIC DNA]</scope>
    <source>
        <strain evidence="1 2">PLY_AMNH</strain>
    </source>
</reference>
<accession>A0AAE0L4G7</accession>
<dbReference type="InterPro" id="IPR016084">
    <property type="entry name" value="Haem_Oase-like_multi-hlx"/>
</dbReference>
<name>A0AAE0L4G7_9CHLO</name>
<sequence length="335" mass="38138">MNSFTLSQSASLCAKNEYGMSKKALSAAPRVIPQQRTERFAPLITTRKASTVCVLSPDRPVQTTTQPAVPLTPKQREPLISREAVQSLEAELDNGESVKALRRFNDILANLSEEKWNDRMWMVWNELAHNLESFNPIFTAVMLKVQCTIGHSDYVRRDECLRNLIQPLAGEYGMHNDEAMGKTHRKLFSEFYTSCTGASLEELLEAEVPTPNSQQLFACMMRDVSSGGQCIDGIEQASYALGYNLAVEYLAAYEKTWLLDSFRSLDQRFLQQQKRDVEWMFLEIHAIGEPEHAEIGHQGVVNFVPKAHEEVLRRAMLDHDRDFAQFYNRLADLLC</sequence>
<dbReference type="AlphaFoldDB" id="A0AAE0L4G7"/>
<dbReference type="EMBL" id="LGRX02009796">
    <property type="protein sequence ID" value="KAK3271385.1"/>
    <property type="molecule type" value="Genomic_DNA"/>
</dbReference>
<gene>
    <name evidence="1" type="ORF">CYMTET_20262</name>
</gene>
<dbReference type="Gene3D" id="1.20.910.10">
    <property type="entry name" value="Heme oxygenase-like"/>
    <property type="match status" value="1"/>
</dbReference>
<protein>
    <submittedName>
        <fullName evidence="1">Uncharacterized protein</fullName>
    </submittedName>
</protein>
<comment type="caution">
    <text evidence="1">The sequence shown here is derived from an EMBL/GenBank/DDBJ whole genome shotgun (WGS) entry which is preliminary data.</text>
</comment>
<evidence type="ECO:0000313" key="1">
    <source>
        <dbReference type="EMBL" id="KAK3271385.1"/>
    </source>
</evidence>